<dbReference type="RefSeq" id="WP_079290255.1">
    <property type="nucleotide sequence ID" value="NZ_MWPS01000016.1"/>
</dbReference>
<keyword evidence="2 4" id="KW-0808">Transferase</keyword>
<keyword evidence="3 4" id="KW-0418">Kinase</keyword>
<reference evidence="5 6" key="1">
    <citation type="submission" date="2017-02" db="EMBL/GenBank/DDBJ databases">
        <title>Draft genome of Acidibacillus ferrooxidans Huett2.</title>
        <authorList>
            <person name="Schopf S."/>
        </authorList>
    </citation>
    <scope>NUCLEOTIDE SEQUENCE [LARGE SCALE GENOMIC DNA]</scope>
    <source>
        <strain evidence="5 6">Huett2</strain>
    </source>
</reference>
<dbReference type="Gene3D" id="3.40.50.10350">
    <property type="entry name" value="Glycerate kinase, domain 1"/>
    <property type="match status" value="1"/>
</dbReference>
<comment type="caution">
    <text evidence="5">The sequence shown here is derived from an EMBL/GenBank/DDBJ whole genome shotgun (WGS) entry which is preliminary data.</text>
</comment>
<dbReference type="AlphaFoldDB" id="A0A1V4EUB6"/>
<dbReference type="InterPro" id="IPR004381">
    <property type="entry name" value="Glycerate_kinase"/>
</dbReference>
<evidence type="ECO:0000256" key="4">
    <source>
        <dbReference type="PIRNR" id="PIRNR006078"/>
    </source>
</evidence>
<dbReference type="InterPro" id="IPR018197">
    <property type="entry name" value="Glycerate_kinase_RE-like"/>
</dbReference>
<evidence type="ECO:0000256" key="2">
    <source>
        <dbReference type="ARBA" id="ARBA00022679"/>
    </source>
</evidence>
<evidence type="ECO:0000313" key="6">
    <source>
        <dbReference type="Proteomes" id="UP000190229"/>
    </source>
</evidence>
<dbReference type="Proteomes" id="UP000190229">
    <property type="component" value="Unassembled WGS sequence"/>
</dbReference>
<dbReference type="PIRSF" id="PIRSF006078">
    <property type="entry name" value="GlxK"/>
    <property type="match status" value="1"/>
</dbReference>
<gene>
    <name evidence="5" type="ORF">B2M26_06450</name>
</gene>
<dbReference type="NCBIfam" id="TIGR00045">
    <property type="entry name" value="glycerate kinase"/>
    <property type="match status" value="1"/>
</dbReference>
<evidence type="ECO:0000256" key="3">
    <source>
        <dbReference type="ARBA" id="ARBA00022777"/>
    </source>
</evidence>
<keyword evidence="6" id="KW-1185">Reference proteome</keyword>
<sequence>MRIVIAPDSFKSACSAVGVAHALARGCRLAYPDAQIIELPLADGGEGTKDALIEATKGRAVSIAVRDAYLYPLDTEFGILGDGNTAILELASVCGLPLLAETERNPLETSTFGFGLMLREVLRQGYRNILVGLGGSSTNDGGVGFLMALGASFIDEHGESIDPRGKSLLKIAAVDFSELDPRIKDANITVLSDVDNPLLGMRGATRVYGPQKGASRTAIDQLEAGMEKFSSLLEATLQGGWSHTAGAGAAGGMGFALLALGAHLTSGASYIANVVDLRERIKTADVVLTGEGQSDAQTAYGKLPGLVGLIAAEYCKPAFLLSGSLGDGYVELYDRFAGIRAIQQKPSSLAECLAHTERYLEAAAFDVIHSFKANRVKA</sequence>
<protein>
    <recommendedName>
        <fullName evidence="7">Glycerate kinase</fullName>
    </recommendedName>
</protein>
<dbReference type="SUPFAM" id="SSF110738">
    <property type="entry name" value="Glycerate kinase I"/>
    <property type="match status" value="1"/>
</dbReference>
<name>A0A1V4EUB6_9BACL</name>
<dbReference type="EMBL" id="MWPS01000016">
    <property type="protein sequence ID" value="OPG16509.1"/>
    <property type="molecule type" value="Genomic_DNA"/>
</dbReference>
<dbReference type="Pfam" id="PF02595">
    <property type="entry name" value="Gly_kinase"/>
    <property type="match status" value="1"/>
</dbReference>
<dbReference type="PANTHER" id="PTHR21599:SF0">
    <property type="entry name" value="GLYCERATE KINASE"/>
    <property type="match status" value="1"/>
</dbReference>
<accession>A0A1V4EUB6</accession>
<dbReference type="PANTHER" id="PTHR21599">
    <property type="entry name" value="GLYCERATE KINASE"/>
    <property type="match status" value="1"/>
</dbReference>
<proteinExistence type="inferred from homology"/>
<dbReference type="GO" id="GO:0031388">
    <property type="term" value="P:organic acid phosphorylation"/>
    <property type="evidence" value="ECO:0007669"/>
    <property type="project" value="UniProtKB-UniRule"/>
</dbReference>
<dbReference type="InterPro" id="IPR036129">
    <property type="entry name" value="Glycerate_kinase_sf"/>
</dbReference>
<dbReference type="GO" id="GO:0008887">
    <property type="term" value="F:glycerate kinase activity"/>
    <property type="evidence" value="ECO:0007669"/>
    <property type="project" value="UniProtKB-UniRule"/>
</dbReference>
<dbReference type="Gene3D" id="3.90.1510.10">
    <property type="entry name" value="Glycerate kinase, domain 2"/>
    <property type="match status" value="1"/>
</dbReference>
<evidence type="ECO:0000256" key="1">
    <source>
        <dbReference type="ARBA" id="ARBA00006284"/>
    </source>
</evidence>
<evidence type="ECO:0008006" key="7">
    <source>
        <dbReference type="Google" id="ProtNLM"/>
    </source>
</evidence>
<comment type="similarity">
    <text evidence="1 4">Belongs to the glycerate kinase type-1 family.</text>
</comment>
<dbReference type="InterPro" id="IPR018193">
    <property type="entry name" value="Glyc_kinase_flavodox-like_fold"/>
</dbReference>
<evidence type="ECO:0000313" key="5">
    <source>
        <dbReference type="EMBL" id="OPG16509.1"/>
    </source>
</evidence>
<organism evidence="5 6">
    <name type="scientific">Ferroacidibacillus organovorans</name>
    <dbReference type="NCBI Taxonomy" id="1765683"/>
    <lineage>
        <taxon>Bacteria</taxon>
        <taxon>Bacillati</taxon>
        <taxon>Bacillota</taxon>
        <taxon>Bacilli</taxon>
        <taxon>Bacillales</taxon>
        <taxon>Alicyclobacillaceae</taxon>
        <taxon>Ferroacidibacillus</taxon>
    </lineage>
</organism>